<sequence length="373" mass="41522">MAGASLFQKTRQAYRLFYPLAALHAALSIPLWILSYLGLVDLSLSAQDHAHEMIFGFALAVMTGFLLNGVKKINLILLTVLWMAGRIALFFPDFPAWFAAILYISFPVLLAILAAVPLFKNAKSWRNLAFAPILTAFTIGETLFQLGQMGIWDLGEERGLIFGLNLICAMVYMMGGRVVTAVTNGAMQAFDDHLKPGAQSYWEEKGFFALLALVIGDLSGLNFLSVAGGLALSFCLIMRLYHWQVLRLHRNPQCLWLHIGFAWLLIGIVLRTMGHILGAPYAILGIHTITIAALGTLTLTIMCRTTQQRLRIKIHIPPALLWMLAFLSFSVVSRLLMEIVDISPWGIISAASYSIGFTLFFIWIIRQFSISNR</sequence>
<evidence type="ECO:0000313" key="3">
    <source>
        <dbReference type="Proteomes" id="UP000632498"/>
    </source>
</evidence>
<feature type="transmembrane region" description="Helical" evidence="1">
    <location>
        <begin position="16"/>
        <end position="37"/>
    </location>
</feature>
<dbReference type="InterPro" id="IPR010266">
    <property type="entry name" value="NnrS"/>
</dbReference>
<feature type="transmembrane region" description="Helical" evidence="1">
    <location>
        <begin position="254"/>
        <end position="273"/>
    </location>
</feature>
<evidence type="ECO:0000256" key="1">
    <source>
        <dbReference type="SAM" id="Phobius"/>
    </source>
</evidence>
<feature type="transmembrane region" description="Helical" evidence="1">
    <location>
        <begin position="314"/>
        <end position="336"/>
    </location>
</feature>
<keyword evidence="1" id="KW-1133">Transmembrane helix</keyword>
<keyword evidence="1" id="KW-0812">Transmembrane</keyword>
<organism evidence="2 3">
    <name type="scientific">Terasakiella brassicae</name>
    <dbReference type="NCBI Taxonomy" id="1634917"/>
    <lineage>
        <taxon>Bacteria</taxon>
        <taxon>Pseudomonadati</taxon>
        <taxon>Pseudomonadota</taxon>
        <taxon>Alphaproteobacteria</taxon>
        <taxon>Rhodospirillales</taxon>
        <taxon>Terasakiellaceae</taxon>
        <taxon>Terasakiella</taxon>
    </lineage>
</organism>
<feature type="transmembrane region" description="Helical" evidence="1">
    <location>
        <begin position="342"/>
        <end position="365"/>
    </location>
</feature>
<feature type="transmembrane region" description="Helical" evidence="1">
    <location>
        <begin position="224"/>
        <end position="242"/>
    </location>
</feature>
<feature type="transmembrane region" description="Helical" evidence="1">
    <location>
        <begin position="279"/>
        <end position="302"/>
    </location>
</feature>
<dbReference type="Proteomes" id="UP000632498">
    <property type="component" value="Unassembled WGS sequence"/>
</dbReference>
<feature type="transmembrane region" description="Helical" evidence="1">
    <location>
        <begin position="97"/>
        <end position="116"/>
    </location>
</feature>
<dbReference type="Pfam" id="PF05940">
    <property type="entry name" value="NnrS"/>
    <property type="match status" value="1"/>
</dbReference>
<feature type="transmembrane region" description="Helical" evidence="1">
    <location>
        <begin position="159"/>
        <end position="180"/>
    </location>
</feature>
<name>A0A917BXS5_9PROT</name>
<keyword evidence="1" id="KW-0472">Membrane</keyword>
<protein>
    <submittedName>
        <fullName evidence="2">Short-chain dehydrogenase</fullName>
    </submittedName>
</protein>
<proteinExistence type="predicted"/>
<evidence type="ECO:0000313" key="2">
    <source>
        <dbReference type="EMBL" id="GGF60431.1"/>
    </source>
</evidence>
<dbReference type="AlphaFoldDB" id="A0A917BXS5"/>
<feature type="transmembrane region" description="Helical" evidence="1">
    <location>
        <begin position="74"/>
        <end position="91"/>
    </location>
</feature>
<comment type="caution">
    <text evidence="2">The sequence shown here is derived from an EMBL/GenBank/DDBJ whole genome shotgun (WGS) entry which is preliminary data.</text>
</comment>
<gene>
    <name evidence="2" type="ORF">GCM10011332_12710</name>
</gene>
<reference evidence="2" key="1">
    <citation type="journal article" date="2014" name="Int. J. Syst. Evol. Microbiol.">
        <title>Complete genome sequence of Corynebacterium casei LMG S-19264T (=DSM 44701T), isolated from a smear-ripened cheese.</title>
        <authorList>
            <consortium name="US DOE Joint Genome Institute (JGI-PGF)"/>
            <person name="Walter F."/>
            <person name="Albersmeier A."/>
            <person name="Kalinowski J."/>
            <person name="Ruckert C."/>
        </authorList>
    </citation>
    <scope>NUCLEOTIDE SEQUENCE</scope>
    <source>
        <strain evidence="2">CGMCC 1.15254</strain>
    </source>
</reference>
<dbReference type="EMBL" id="BMHV01000007">
    <property type="protein sequence ID" value="GGF60431.1"/>
    <property type="molecule type" value="Genomic_DNA"/>
</dbReference>
<dbReference type="RefSeq" id="WP_188662930.1">
    <property type="nucleotide sequence ID" value="NZ_BMHV01000007.1"/>
</dbReference>
<keyword evidence="3" id="KW-1185">Reference proteome</keyword>
<feature type="transmembrane region" description="Helical" evidence="1">
    <location>
        <begin position="49"/>
        <end position="67"/>
    </location>
</feature>
<accession>A0A917BXS5</accession>
<reference evidence="2" key="2">
    <citation type="submission" date="2020-09" db="EMBL/GenBank/DDBJ databases">
        <authorList>
            <person name="Sun Q."/>
            <person name="Zhou Y."/>
        </authorList>
    </citation>
    <scope>NUCLEOTIDE SEQUENCE</scope>
    <source>
        <strain evidence="2">CGMCC 1.15254</strain>
    </source>
</reference>